<dbReference type="InterPro" id="IPR027281">
    <property type="entry name" value="Lys1"/>
</dbReference>
<keyword evidence="7" id="KW-1015">Disulfide bond</keyword>
<evidence type="ECO:0000256" key="5">
    <source>
        <dbReference type="ARBA" id="ARBA00022605"/>
    </source>
</evidence>
<dbReference type="InterPro" id="IPR007698">
    <property type="entry name" value="AlaDH/PNT_NAD(H)-bd"/>
</dbReference>
<dbReference type="InterPro" id="IPR007886">
    <property type="entry name" value="AlaDH/PNT_N"/>
</dbReference>
<dbReference type="SMART" id="SM01002">
    <property type="entry name" value="AlaDh_PNT_C"/>
    <property type="match status" value="1"/>
</dbReference>
<accession>A0A7C0XBU5</accession>
<evidence type="ECO:0000256" key="3">
    <source>
        <dbReference type="ARBA" id="ARBA00012847"/>
    </source>
</evidence>
<evidence type="ECO:0000256" key="2">
    <source>
        <dbReference type="ARBA" id="ARBA00011245"/>
    </source>
</evidence>
<comment type="caution">
    <text evidence="15">The sequence shown here is derived from an EMBL/GenBank/DDBJ whole genome shotgun (WGS) entry which is preliminary data.</text>
</comment>
<feature type="binding site" evidence="11">
    <location>
        <position position="125"/>
    </location>
    <ligand>
        <name>NAD(+)</name>
        <dbReference type="ChEBI" id="CHEBI:57540"/>
    </ligand>
</feature>
<feature type="transmembrane region" description="Helical" evidence="12">
    <location>
        <begin position="127"/>
        <end position="147"/>
    </location>
</feature>
<feature type="domain" description="Alanine dehydrogenase/pyridine nucleotide transhydrogenase N-terminal" evidence="14">
    <location>
        <begin position="6"/>
        <end position="137"/>
    </location>
</feature>
<evidence type="ECO:0000256" key="10">
    <source>
        <dbReference type="PIRSR" id="PIRSR018250-1"/>
    </source>
</evidence>
<proteinExistence type="predicted"/>
<evidence type="ECO:0000256" key="6">
    <source>
        <dbReference type="ARBA" id="ARBA00023002"/>
    </source>
</evidence>
<gene>
    <name evidence="15" type="ORF">ENG67_06630</name>
</gene>
<dbReference type="SMART" id="SM01003">
    <property type="entry name" value="AlaDh_PNT_N"/>
    <property type="match status" value="1"/>
</dbReference>
<evidence type="ECO:0000256" key="4">
    <source>
        <dbReference type="ARBA" id="ARBA00021221"/>
    </source>
</evidence>
<reference evidence="15" key="1">
    <citation type="journal article" date="2020" name="mSystems">
        <title>Genome- and Community-Level Interaction Insights into Carbon Utilization and Element Cycling Functions of Hydrothermarchaeota in Hydrothermal Sediment.</title>
        <authorList>
            <person name="Zhou Z."/>
            <person name="Liu Y."/>
            <person name="Xu W."/>
            <person name="Pan J."/>
            <person name="Luo Z.H."/>
            <person name="Li M."/>
        </authorList>
    </citation>
    <scope>NUCLEOTIDE SEQUENCE [LARGE SCALE GENOMIC DNA]</scope>
    <source>
        <strain evidence="15">HyVt-237</strain>
    </source>
</reference>
<evidence type="ECO:0000256" key="9">
    <source>
        <dbReference type="ARBA" id="ARBA00047860"/>
    </source>
</evidence>
<evidence type="ECO:0000259" key="13">
    <source>
        <dbReference type="SMART" id="SM01002"/>
    </source>
</evidence>
<evidence type="ECO:0000256" key="7">
    <source>
        <dbReference type="ARBA" id="ARBA00023157"/>
    </source>
</evidence>
<evidence type="ECO:0000256" key="12">
    <source>
        <dbReference type="SAM" id="Phobius"/>
    </source>
</evidence>
<feature type="active site" description="Proton acceptor" evidence="10">
    <location>
        <position position="73"/>
    </location>
</feature>
<dbReference type="PANTHER" id="PTHR11133">
    <property type="entry name" value="SACCHAROPINE DEHYDROGENASE"/>
    <property type="match status" value="1"/>
</dbReference>
<evidence type="ECO:0000259" key="14">
    <source>
        <dbReference type="SMART" id="SM01003"/>
    </source>
</evidence>
<dbReference type="EC" id="1.5.1.7" evidence="3"/>
<dbReference type="InterPro" id="IPR051168">
    <property type="entry name" value="AASS"/>
</dbReference>
<dbReference type="SUPFAM" id="SSF52283">
    <property type="entry name" value="Formate/glycerate dehydrogenase catalytic domain-like"/>
    <property type="match status" value="1"/>
</dbReference>
<dbReference type="PANTHER" id="PTHR11133:SF22">
    <property type="entry name" value="ALPHA-AMINOADIPIC SEMIALDEHYDE SYNTHASE, MITOCHONDRIAL"/>
    <property type="match status" value="1"/>
</dbReference>
<comment type="subunit">
    <text evidence="2">Monomer.</text>
</comment>
<organism evidence="15">
    <name type="scientific">candidate division WOR-3 bacterium</name>
    <dbReference type="NCBI Taxonomy" id="2052148"/>
    <lineage>
        <taxon>Bacteria</taxon>
        <taxon>Bacteria division WOR-3</taxon>
    </lineage>
</organism>
<dbReference type="Pfam" id="PF05222">
    <property type="entry name" value="AlaDh_PNT_N"/>
    <property type="match status" value="1"/>
</dbReference>
<comment type="pathway">
    <text evidence="1">Amino-acid biosynthesis; L-lysine biosynthesis via AAA pathway; L-lysine from L-alpha-aminoadipate (fungal route): step 3/3.</text>
</comment>
<evidence type="ECO:0000256" key="8">
    <source>
        <dbReference type="ARBA" id="ARBA00033228"/>
    </source>
</evidence>
<feature type="non-terminal residue" evidence="15">
    <location>
        <position position="360"/>
    </location>
</feature>
<sequence>MEKRIAIRKETKNPWERRTPLVPEDVKELIQRHSIEVLVEPSELRIYPDEEYRKAGAIITEELCPAPFVFGVKEIPPSYLEPGKIYVFFSHTIKGQPYNMPMLRKLMDLGCTLIDYERITDYKGRRLIFFGRFAGLAGMIDTLWLLGEKLSLRGYDTPFKHLLQTLNYRDLEEAKEAVRKVGKEIAEKGLPEELSPFTIGIAGYGHVSQGAQEILDLLPHEEVDPGELFSLKDRARSDRIYKVVFKEEHMVEPKDPGQKFELYDYYEHPEKYRGVFERYVPHLDVLVNAIYWDSRYPRLVTIDFVKRHFGEQSPRLLVVGDISCDVGGAVEFTLKCTDPGNPAFTYFPGDGRLEDGVKAD</sequence>
<comment type="catalytic activity">
    <reaction evidence="9">
        <text>L-saccharopine + NAD(+) + H2O = L-lysine + 2-oxoglutarate + NADH + H(+)</text>
        <dbReference type="Rhea" id="RHEA:12440"/>
        <dbReference type="ChEBI" id="CHEBI:15377"/>
        <dbReference type="ChEBI" id="CHEBI:15378"/>
        <dbReference type="ChEBI" id="CHEBI:16810"/>
        <dbReference type="ChEBI" id="CHEBI:32551"/>
        <dbReference type="ChEBI" id="CHEBI:57540"/>
        <dbReference type="ChEBI" id="CHEBI:57945"/>
        <dbReference type="ChEBI" id="CHEBI:57951"/>
        <dbReference type="EC" id="1.5.1.7"/>
    </reaction>
</comment>
<evidence type="ECO:0000256" key="11">
    <source>
        <dbReference type="PIRSR" id="PIRSR018250-3"/>
    </source>
</evidence>
<dbReference type="PIRSF" id="PIRSF018250">
    <property type="entry name" value="Saccharopine_DH_Lys"/>
    <property type="match status" value="1"/>
</dbReference>
<keyword evidence="12" id="KW-1133">Transmembrane helix</keyword>
<keyword evidence="12" id="KW-0472">Membrane</keyword>
<dbReference type="GO" id="GO:0005737">
    <property type="term" value="C:cytoplasm"/>
    <property type="evidence" value="ECO:0007669"/>
    <property type="project" value="TreeGrafter"/>
</dbReference>
<protein>
    <recommendedName>
        <fullName evidence="4">Saccharopine dehydrogenase [NAD(+), L-lysine-forming]</fullName>
        <ecNumber evidence="3">1.5.1.7</ecNumber>
    </recommendedName>
    <alternativeName>
        <fullName evidence="8">Lysine--2-oxoglutarate reductase</fullName>
    </alternativeName>
</protein>
<dbReference type="GO" id="GO:0019878">
    <property type="term" value="P:lysine biosynthetic process via aminoadipic acid"/>
    <property type="evidence" value="ECO:0007669"/>
    <property type="project" value="UniProtKB-UniPathway"/>
</dbReference>
<name>A0A7C0XBU5_UNCW3</name>
<dbReference type="Gene3D" id="3.40.50.720">
    <property type="entry name" value="NAD(P)-binding Rossmann-like Domain"/>
    <property type="match status" value="2"/>
</dbReference>
<keyword evidence="11" id="KW-0520">NAD</keyword>
<feature type="domain" description="Alanine dehydrogenase/pyridine nucleotide transhydrogenase NAD(H)-binding" evidence="13">
    <location>
        <begin position="183"/>
        <end position="359"/>
    </location>
</feature>
<feature type="active site" description="Proton donor" evidence="10">
    <location>
        <position position="91"/>
    </location>
</feature>
<dbReference type="EMBL" id="DRBW01000244">
    <property type="protein sequence ID" value="HDM90862.1"/>
    <property type="molecule type" value="Genomic_DNA"/>
</dbReference>
<keyword evidence="12" id="KW-0812">Transmembrane</keyword>
<dbReference type="Proteomes" id="UP000885931">
    <property type="component" value="Unassembled WGS sequence"/>
</dbReference>
<keyword evidence="5" id="KW-0028">Amino-acid biosynthesis</keyword>
<keyword evidence="6" id="KW-0560">Oxidoreductase</keyword>
<dbReference type="AlphaFoldDB" id="A0A7C0XBU5"/>
<dbReference type="GO" id="GO:0004754">
    <property type="term" value="F:saccharopine dehydrogenase (NAD+, L-lysine-forming) activity"/>
    <property type="evidence" value="ECO:0007669"/>
    <property type="project" value="UniProtKB-EC"/>
</dbReference>
<dbReference type="UniPathway" id="UPA00033">
    <property type="reaction ID" value="UER00034"/>
</dbReference>
<evidence type="ECO:0000313" key="15">
    <source>
        <dbReference type="EMBL" id="HDM90862.1"/>
    </source>
</evidence>
<evidence type="ECO:0000256" key="1">
    <source>
        <dbReference type="ARBA" id="ARBA00004884"/>
    </source>
</evidence>